<dbReference type="FunFam" id="3.40.30.10:FF:000325">
    <property type="entry name" value="Glutathione S-transferase kappa"/>
    <property type="match status" value="1"/>
</dbReference>
<comment type="caution">
    <text evidence="4">The sequence shown here is derived from an EMBL/GenBank/DDBJ whole genome shotgun (WGS) entry which is preliminary data.</text>
</comment>
<comment type="similarity">
    <text evidence="1">Belongs to the GST superfamily. Kappa family.</text>
</comment>
<dbReference type="PANTHER" id="PTHR42943">
    <property type="entry name" value="GLUTATHIONE S-TRANSFERASE KAPPA"/>
    <property type="match status" value="1"/>
</dbReference>
<organism evidence="4 5">
    <name type="scientific">Caenorhabditis bovis</name>
    <dbReference type="NCBI Taxonomy" id="2654633"/>
    <lineage>
        <taxon>Eukaryota</taxon>
        <taxon>Metazoa</taxon>
        <taxon>Ecdysozoa</taxon>
        <taxon>Nematoda</taxon>
        <taxon>Chromadorea</taxon>
        <taxon>Rhabditida</taxon>
        <taxon>Rhabditina</taxon>
        <taxon>Rhabditomorpha</taxon>
        <taxon>Rhabditoidea</taxon>
        <taxon>Rhabditidae</taxon>
        <taxon>Peloderinae</taxon>
        <taxon>Caenorhabditis</taxon>
    </lineage>
</organism>
<feature type="active site" description="Nucleophile" evidence="2">
    <location>
        <position position="15"/>
    </location>
</feature>
<dbReference type="GO" id="GO:0006749">
    <property type="term" value="P:glutathione metabolic process"/>
    <property type="evidence" value="ECO:0007669"/>
    <property type="project" value="TreeGrafter"/>
</dbReference>
<feature type="domain" description="DSBA-like thioredoxin" evidence="3">
    <location>
        <begin position="7"/>
        <end position="210"/>
    </location>
</feature>
<dbReference type="InterPro" id="IPR001853">
    <property type="entry name" value="DSBA-like_thioredoxin_dom"/>
</dbReference>
<comment type="catalytic activity">
    <reaction evidence="1">
        <text>RX + glutathione = an S-substituted glutathione + a halide anion + H(+)</text>
        <dbReference type="Rhea" id="RHEA:16437"/>
        <dbReference type="ChEBI" id="CHEBI:15378"/>
        <dbReference type="ChEBI" id="CHEBI:16042"/>
        <dbReference type="ChEBI" id="CHEBI:17792"/>
        <dbReference type="ChEBI" id="CHEBI:57925"/>
        <dbReference type="ChEBI" id="CHEBI:90779"/>
        <dbReference type="EC" id="2.5.1.18"/>
    </reaction>
</comment>
<dbReference type="PANTHER" id="PTHR42943:SF2">
    <property type="entry name" value="GLUTATHIONE S-TRANSFERASE KAPPA 1"/>
    <property type="match status" value="1"/>
</dbReference>
<dbReference type="EC" id="2.5.1.18" evidence="1"/>
<dbReference type="InterPro" id="IPR036249">
    <property type="entry name" value="Thioredoxin-like_sf"/>
</dbReference>
<sequence>MTSCKLVTFYFDVISPYNYFGFEGITRHRGVWKTPVALKPFFFAGVLRASKNETVPLKVPIKEQYLHKDVVFNAQYWGLPFRLPKDLTNTMLTTSSIVPQRVLVACQLESEALMEDVAKHLWRRYFAYGKSAYTERDVEEVLRDRRVANVDDIMKASKSDEVKSILRRNTDEAIAQGCFGAPWTHITDGDGKVLQAVFGADRLPQIADFIDEKFHGPMREKADRHL</sequence>
<dbReference type="Pfam" id="PF01323">
    <property type="entry name" value="DSBA"/>
    <property type="match status" value="1"/>
</dbReference>
<reference evidence="4 5" key="1">
    <citation type="submission" date="2020-04" db="EMBL/GenBank/DDBJ databases">
        <authorList>
            <person name="Laetsch R D."/>
            <person name="Stevens L."/>
            <person name="Kumar S."/>
            <person name="Blaxter L. M."/>
        </authorList>
    </citation>
    <scope>NUCLEOTIDE SEQUENCE [LARGE SCALE GENOMIC DNA]</scope>
</reference>
<dbReference type="AlphaFoldDB" id="A0A8S1EYR2"/>
<accession>A0A8S1EYR2</accession>
<evidence type="ECO:0000313" key="5">
    <source>
        <dbReference type="Proteomes" id="UP000494206"/>
    </source>
</evidence>
<dbReference type="GO" id="GO:0005739">
    <property type="term" value="C:mitochondrion"/>
    <property type="evidence" value="ECO:0007669"/>
    <property type="project" value="TreeGrafter"/>
</dbReference>
<evidence type="ECO:0000259" key="3">
    <source>
        <dbReference type="Pfam" id="PF01323"/>
    </source>
</evidence>
<dbReference type="SUPFAM" id="SSF52833">
    <property type="entry name" value="Thioredoxin-like"/>
    <property type="match status" value="1"/>
</dbReference>
<proteinExistence type="inferred from homology"/>
<evidence type="ECO:0000256" key="1">
    <source>
        <dbReference type="PIRNR" id="PIRNR006386"/>
    </source>
</evidence>
<gene>
    <name evidence="4" type="ORF">CBOVIS_LOCUS8796</name>
</gene>
<dbReference type="EMBL" id="CADEPM010000005">
    <property type="protein sequence ID" value="CAB3406774.1"/>
    <property type="molecule type" value="Genomic_DNA"/>
</dbReference>
<dbReference type="Gene3D" id="3.40.30.10">
    <property type="entry name" value="Glutaredoxin"/>
    <property type="match status" value="1"/>
</dbReference>
<dbReference type="GO" id="GO:0005777">
    <property type="term" value="C:peroxisome"/>
    <property type="evidence" value="ECO:0007669"/>
    <property type="project" value="TreeGrafter"/>
</dbReference>
<dbReference type="InterPro" id="IPR051924">
    <property type="entry name" value="GST_Kappa/NadH"/>
</dbReference>
<protein>
    <recommendedName>
        <fullName evidence="1">Glutathione S-transferase kappa</fullName>
        <ecNumber evidence="1">2.5.1.18</ecNumber>
    </recommendedName>
</protein>
<name>A0A8S1EYR2_9PELO</name>
<evidence type="ECO:0000256" key="2">
    <source>
        <dbReference type="PIRSR" id="PIRSR006386-1"/>
    </source>
</evidence>
<keyword evidence="1" id="KW-0808">Transferase</keyword>
<evidence type="ECO:0000313" key="4">
    <source>
        <dbReference type="EMBL" id="CAB3406774.1"/>
    </source>
</evidence>
<dbReference type="GO" id="GO:0004364">
    <property type="term" value="F:glutathione transferase activity"/>
    <property type="evidence" value="ECO:0007669"/>
    <property type="project" value="UniProtKB-UniRule"/>
</dbReference>
<dbReference type="GO" id="GO:0004602">
    <property type="term" value="F:glutathione peroxidase activity"/>
    <property type="evidence" value="ECO:0007669"/>
    <property type="project" value="TreeGrafter"/>
</dbReference>
<dbReference type="Proteomes" id="UP000494206">
    <property type="component" value="Unassembled WGS sequence"/>
</dbReference>
<dbReference type="OrthoDB" id="4664297at2759"/>
<keyword evidence="5" id="KW-1185">Reference proteome</keyword>
<dbReference type="InterPro" id="IPR014440">
    <property type="entry name" value="HCCAis_GSTk"/>
</dbReference>
<dbReference type="PIRSF" id="PIRSF006386">
    <property type="entry name" value="HCCAis_GSTk"/>
    <property type="match status" value="1"/>
</dbReference>